<gene>
    <name evidence="4" type="ORF">GYA93_04795</name>
</gene>
<dbReference type="PANTHER" id="PTHR43212:SF3">
    <property type="entry name" value="QUERCETIN 2,3-DIOXYGENASE"/>
    <property type="match status" value="1"/>
</dbReference>
<keyword evidence="5" id="KW-1185">Reference proteome</keyword>
<dbReference type="Pfam" id="PF02678">
    <property type="entry name" value="Pirin"/>
    <property type="match status" value="1"/>
</dbReference>
<evidence type="ECO:0000313" key="5">
    <source>
        <dbReference type="Proteomes" id="UP000466307"/>
    </source>
</evidence>
<dbReference type="Proteomes" id="UP000466307">
    <property type="component" value="Unassembled WGS sequence"/>
</dbReference>
<evidence type="ECO:0000313" key="4">
    <source>
        <dbReference type="EMBL" id="NDK88898.1"/>
    </source>
</evidence>
<dbReference type="InterPro" id="IPR012093">
    <property type="entry name" value="Pirin"/>
</dbReference>
<feature type="domain" description="Pirin N-terminal" evidence="3">
    <location>
        <begin position="11"/>
        <end position="127"/>
    </location>
</feature>
<dbReference type="InterPro" id="IPR011051">
    <property type="entry name" value="RmlC_Cupin_sf"/>
</dbReference>
<dbReference type="RefSeq" id="WP_059039898.1">
    <property type="nucleotide sequence ID" value="NZ_JAADZU010000010.1"/>
</dbReference>
<dbReference type="InterPro" id="IPR003829">
    <property type="entry name" value="Pirin_N_dom"/>
</dbReference>
<organism evidence="4 5">
    <name type="scientific">Gordonia desulfuricans</name>
    <dbReference type="NCBI Taxonomy" id="89051"/>
    <lineage>
        <taxon>Bacteria</taxon>
        <taxon>Bacillati</taxon>
        <taxon>Actinomycetota</taxon>
        <taxon>Actinomycetes</taxon>
        <taxon>Mycobacteriales</taxon>
        <taxon>Gordoniaceae</taxon>
        <taxon>Gordonia</taxon>
    </lineage>
</organism>
<dbReference type="SUPFAM" id="SSF51182">
    <property type="entry name" value="RmlC-like cupins"/>
    <property type="match status" value="1"/>
</dbReference>
<reference evidence="4 5" key="1">
    <citation type="submission" date="2020-01" db="EMBL/GenBank/DDBJ databases">
        <title>Investigation of new actinobacteria for the biodesulphurisation of diesel fuel.</title>
        <authorList>
            <person name="Athi Narayanan S.M."/>
        </authorList>
    </citation>
    <scope>NUCLEOTIDE SEQUENCE [LARGE SCALE GENOMIC DNA]</scope>
    <source>
        <strain evidence="4 5">213E</strain>
    </source>
</reference>
<evidence type="ECO:0000259" key="3">
    <source>
        <dbReference type="Pfam" id="PF02678"/>
    </source>
</evidence>
<accession>A0A7K3LL01</accession>
<evidence type="ECO:0000256" key="1">
    <source>
        <dbReference type="ARBA" id="ARBA00008416"/>
    </source>
</evidence>
<comment type="similarity">
    <text evidence="1 2">Belongs to the pirin family.</text>
</comment>
<dbReference type="PANTHER" id="PTHR43212">
    <property type="entry name" value="QUERCETIN 2,3-DIOXYGENASE"/>
    <property type="match status" value="1"/>
</dbReference>
<dbReference type="InterPro" id="IPR014710">
    <property type="entry name" value="RmlC-like_jellyroll"/>
</dbReference>
<dbReference type="EMBL" id="JAADZU010000010">
    <property type="protein sequence ID" value="NDK88898.1"/>
    <property type="molecule type" value="Genomic_DNA"/>
</dbReference>
<evidence type="ECO:0000256" key="2">
    <source>
        <dbReference type="RuleBase" id="RU003457"/>
    </source>
</evidence>
<dbReference type="Gene3D" id="2.60.120.10">
    <property type="entry name" value="Jelly Rolls"/>
    <property type="match status" value="2"/>
</dbReference>
<name>A0A7K3LL01_9ACTN</name>
<sequence>MGFSVIRAGDRSLTQTDWLSSRHSFSFGDHYDPDNTHHGALIASNEENLPPGCGFDAHHHQESEIVTWVTSGSLVHRDSAGNAGVVYPGLAQRMSAGHGVDHSERNDPWPDLPGSGTETARYVQMWILPDEHGTDPSYAQQDISADLATGGLVAVASGDPAHGAAIPIANRGATLYAARPPAGRHLTLPAARFTHVFVVRGELTVADATGGRFTLGPGDAARGRDTGGEDMTAETDAEVLIWAMDRALGEF</sequence>
<proteinExistence type="inferred from homology"/>
<comment type="caution">
    <text evidence="4">The sequence shown here is derived from an EMBL/GenBank/DDBJ whole genome shotgun (WGS) entry which is preliminary data.</text>
</comment>
<dbReference type="AlphaFoldDB" id="A0A7K3LL01"/>
<protein>
    <submittedName>
        <fullName evidence="4">Pirin family protein</fullName>
    </submittedName>
</protein>